<dbReference type="InterPro" id="IPR005225">
    <property type="entry name" value="Small_GTP-bd"/>
</dbReference>
<dbReference type="PROSITE" id="PS00905">
    <property type="entry name" value="GTP1_OBG"/>
    <property type="match status" value="1"/>
</dbReference>
<accession>A0ABV7KQX8</accession>
<dbReference type="PROSITE" id="PS51883">
    <property type="entry name" value="OBG"/>
    <property type="match status" value="1"/>
</dbReference>
<dbReference type="EMBL" id="JBHRUJ010000016">
    <property type="protein sequence ID" value="MFC3211814.1"/>
    <property type="molecule type" value="Genomic_DNA"/>
</dbReference>
<dbReference type="Pfam" id="PF09269">
    <property type="entry name" value="DUF1967"/>
    <property type="match status" value="1"/>
</dbReference>
<evidence type="ECO:0000256" key="9">
    <source>
        <dbReference type="HAMAP-Rule" id="MF_01454"/>
    </source>
</evidence>
<dbReference type="NCBIfam" id="TIGR02729">
    <property type="entry name" value="Obg_CgtA"/>
    <property type="match status" value="1"/>
</dbReference>
<dbReference type="PRINTS" id="PR00326">
    <property type="entry name" value="GTP1OBG"/>
</dbReference>
<dbReference type="Pfam" id="PF01018">
    <property type="entry name" value="GTP1_OBG"/>
    <property type="match status" value="1"/>
</dbReference>
<evidence type="ECO:0000259" key="11">
    <source>
        <dbReference type="PROSITE" id="PS51710"/>
    </source>
</evidence>
<dbReference type="SUPFAM" id="SSF82051">
    <property type="entry name" value="Obg GTP-binding protein N-terminal domain"/>
    <property type="match status" value="1"/>
</dbReference>
<feature type="domain" description="OBG-type G" evidence="11">
    <location>
        <begin position="159"/>
        <end position="329"/>
    </location>
</feature>
<dbReference type="PROSITE" id="PS51881">
    <property type="entry name" value="OCT"/>
    <property type="match status" value="1"/>
</dbReference>
<dbReference type="PANTHER" id="PTHR11702">
    <property type="entry name" value="DEVELOPMENTALLY REGULATED GTP-BINDING PROTEIN-RELATED"/>
    <property type="match status" value="1"/>
</dbReference>
<dbReference type="SUPFAM" id="SSF52540">
    <property type="entry name" value="P-loop containing nucleoside triphosphate hydrolases"/>
    <property type="match status" value="1"/>
</dbReference>
<comment type="similarity">
    <text evidence="2 9">Belongs to the TRAFAC class OBG-HflX-like GTPase superfamily. OBG GTPase family.</text>
</comment>
<dbReference type="InterPro" id="IPR015349">
    <property type="entry name" value="OCT_dom"/>
</dbReference>
<dbReference type="RefSeq" id="WP_084246265.1">
    <property type="nucleotide sequence ID" value="NZ_CANMQG010000005.1"/>
</dbReference>
<dbReference type="PROSITE" id="PS51710">
    <property type="entry name" value="G_OBG"/>
    <property type="match status" value="1"/>
</dbReference>
<dbReference type="InterPro" id="IPR031167">
    <property type="entry name" value="G_OBG"/>
</dbReference>
<dbReference type="InterPro" id="IPR014100">
    <property type="entry name" value="GTP-bd_Obg/CgtA"/>
</dbReference>
<evidence type="ECO:0000313" key="15">
    <source>
        <dbReference type="Proteomes" id="UP001595625"/>
    </source>
</evidence>
<feature type="domain" description="OCT" evidence="12">
    <location>
        <begin position="351"/>
        <end position="429"/>
    </location>
</feature>
<dbReference type="HAMAP" id="MF_01454">
    <property type="entry name" value="GTPase_Obg"/>
    <property type="match status" value="1"/>
</dbReference>
<dbReference type="NCBIfam" id="NF008954">
    <property type="entry name" value="PRK12296.1"/>
    <property type="match status" value="1"/>
</dbReference>
<dbReference type="PANTHER" id="PTHR11702:SF31">
    <property type="entry name" value="MITOCHONDRIAL RIBOSOME-ASSOCIATED GTPASE 2"/>
    <property type="match status" value="1"/>
</dbReference>
<keyword evidence="7 9" id="KW-0460">Magnesium</keyword>
<dbReference type="NCBIfam" id="TIGR00231">
    <property type="entry name" value="small_GTP"/>
    <property type="match status" value="1"/>
</dbReference>
<comment type="cofactor">
    <cofactor evidence="1 9">
        <name>Mg(2+)</name>
        <dbReference type="ChEBI" id="CHEBI:18420"/>
    </cofactor>
</comment>
<dbReference type="EC" id="3.6.5.-" evidence="9"/>
<keyword evidence="5 9" id="KW-0547">Nucleotide-binding</keyword>
<feature type="binding site" evidence="9">
    <location>
        <position position="172"/>
    </location>
    <ligand>
        <name>Mg(2+)</name>
        <dbReference type="ChEBI" id="CHEBI:18420"/>
    </ligand>
</feature>
<sequence length="429" mass="47440">MFVDHVKVYVRGGDGGDGMVAFRREKYVPNGGPAGGDGGKGANVVFIVQEGLRTLMDFRYKRIFKADRGTHGMSANKHGAKAEDLVIEVPPGTVVKDADTGETIADLVEHGQTAIIAKGGRGGRGNSRFATPANPAPELSEKGEPGFERNVILELKVLADAGLVGFPSVGKSTLLSVVSAAKPKIAEYHFTTIVPNLGMVETEDQRSFVMADLPGLIEGAHEGIGLGHQFLRHIERTRVIVHVIDMSGMEGRDPYEDYLTINKELEQYNMRLTERPQLIVANKMDMPDAEENLEEFRKKLPEDARIFPISALSRQGLNNLLFAIADLLEVTPEFPMIDEEADESESSVLYRHESEGDGFNITRDPDGAYVLSGYAIERLFKMTDFSREDSIRRFARQMRGMGIDDALRERGAEDGDTVRLLEFEFEFTE</sequence>
<dbReference type="Proteomes" id="UP001595625">
    <property type="component" value="Unassembled WGS sequence"/>
</dbReference>
<feature type="binding site" evidence="9">
    <location>
        <position position="192"/>
    </location>
    <ligand>
        <name>Mg(2+)</name>
        <dbReference type="ChEBI" id="CHEBI:18420"/>
    </ligand>
</feature>
<dbReference type="NCBIfam" id="NF008956">
    <property type="entry name" value="PRK12299.1"/>
    <property type="match status" value="1"/>
</dbReference>
<evidence type="ECO:0000256" key="8">
    <source>
        <dbReference type="ARBA" id="ARBA00023134"/>
    </source>
</evidence>
<dbReference type="NCBIfam" id="NF008955">
    <property type="entry name" value="PRK12297.1"/>
    <property type="match status" value="1"/>
</dbReference>
<dbReference type="Gene3D" id="2.70.210.12">
    <property type="entry name" value="GTP1/OBG domain"/>
    <property type="match status" value="1"/>
</dbReference>
<organism evidence="14 15">
    <name type="scientific">Planomicrobium okeanokoites</name>
    <name type="common">Planococcus okeanokoites</name>
    <name type="synonym">Flavobacterium okeanokoites</name>
    <dbReference type="NCBI Taxonomy" id="244"/>
    <lineage>
        <taxon>Bacteria</taxon>
        <taxon>Bacillati</taxon>
        <taxon>Bacillota</taxon>
        <taxon>Bacilli</taxon>
        <taxon>Bacillales</taxon>
        <taxon>Caryophanaceae</taxon>
        <taxon>Planomicrobium</taxon>
    </lineage>
</organism>
<reference evidence="15" key="1">
    <citation type="journal article" date="2019" name="Int. J. Syst. Evol. Microbiol.">
        <title>The Global Catalogue of Microorganisms (GCM) 10K type strain sequencing project: providing services to taxonomists for standard genome sequencing and annotation.</title>
        <authorList>
            <consortium name="The Broad Institute Genomics Platform"/>
            <consortium name="The Broad Institute Genome Sequencing Center for Infectious Disease"/>
            <person name="Wu L."/>
            <person name="Ma J."/>
        </authorList>
    </citation>
    <scope>NUCLEOTIDE SEQUENCE [LARGE SCALE GENOMIC DNA]</scope>
    <source>
        <strain evidence="15">CCM 320</strain>
    </source>
</reference>
<feature type="domain" description="Obg" evidence="13">
    <location>
        <begin position="1"/>
        <end position="158"/>
    </location>
</feature>
<evidence type="ECO:0000256" key="5">
    <source>
        <dbReference type="ARBA" id="ARBA00022741"/>
    </source>
</evidence>
<comment type="function">
    <text evidence="9">An essential GTPase which binds GTP, GDP and possibly (p)ppGpp with moderate affinity, with high nucleotide exchange rates and a fairly low GTP hydrolysis rate. Plays a role in control of the cell cycle, stress response, ribosome biogenesis and in those bacteria that undergo differentiation, in morphogenesis control.</text>
</comment>
<dbReference type="InterPro" id="IPR006073">
    <property type="entry name" value="GTP-bd"/>
</dbReference>
<name>A0ABV7KQX8_PLAOK</name>
<evidence type="ECO:0000256" key="2">
    <source>
        <dbReference type="ARBA" id="ARBA00007699"/>
    </source>
</evidence>
<keyword evidence="8 9" id="KW-0342">GTP-binding</keyword>
<dbReference type="InterPro" id="IPR006074">
    <property type="entry name" value="GTP1-OBG_CS"/>
</dbReference>
<feature type="binding site" evidence="9">
    <location>
        <begin position="190"/>
        <end position="194"/>
    </location>
    <ligand>
        <name>GTP</name>
        <dbReference type="ChEBI" id="CHEBI:37565"/>
    </ligand>
</feature>
<dbReference type="NCBIfam" id="TIGR03595">
    <property type="entry name" value="Obg_CgtA_exten"/>
    <property type="match status" value="1"/>
</dbReference>
<keyword evidence="3 9" id="KW-0963">Cytoplasm</keyword>
<dbReference type="Gene3D" id="3.40.50.300">
    <property type="entry name" value="P-loop containing nucleotide triphosphate hydrolases"/>
    <property type="match status" value="1"/>
</dbReference>
<feature type="binding site" evidence="9">
    <location>
        <begin position="212"/>
        <end position="215"/>
    </location>
    <ligand>
        <name>GTP</name>
        <dbReference type="ChEBI" id="CHEBI:37565"/>
    </ligand>
</feature>
<feature type="region of interest" description="Disordered" evidence="10">
    <location>
        <begin position="117"/>
        <end position="143"/>
    </location>
</feature>
<feature type="binding site" evidence="9">
    <location>
        <begin position="165"/>
        <end position="172"/>
    </location>
    <ligand>
        <name>GTP</name>
        <dbReference type="ChEBI" id="CHEBI:37565"/>
    </ligand>
</feature>
<dbReference type="CDD" id="cd01898">
    <property type="entry name" value="Obg"/>
    <property type="match status" value="1"/>
</dbReference>
<evidence type="ECO:0000256" key="7">
    <source>
        <dbReference type="ARBA" id="ARBA00022842"/>
    </source>
</evidence>
<dbReference type="Gene3D" id="3.30.300.350">
    <property type="entry name" value="GTP-binding protein OBG, C-terminal domain"/>
    <property type="match status" value="1"/>
</dbReference>
<protein>
    <recommendedName>
        <fullName evidence="9">GTPase Obg</fullName>
        <ecNumber evidence="9">3.6.5.-</ecNumber>
    </recommendedName>
    <alternativeName>
        <fullName evidence="9">GTP-binding protein Obg</fullName>
    </alternativeName>
</protein>
<dbReference type="InterPro" id="IPR036346">
    <property type="entry name" value="GTP-bd_prot_GTP1/OBG_C_sf"/>
</dbReference>
<proteinExistence type="inferred from homology"/>
<comment type="subunit">
    <text evidence="9">Monomer.</text>
</comment>
<evidence type="ECO:0000256" key="6">
    <source>
        <dbReference type="ARBA" id="ARBA00022801"/>
    </source>
</evidence>
<evidence type="ECO:0000259" key="13">
    <source>
        <dbReference type="PROSITE" id="PS51883"/>
    </source>
</evidence>
<keyword evidence="15" id="KW-1185">Reference proteome</keyword>
<comment type="subcellular location">
    <subcellularLocation>
        <location evidence="9">Cytoplasm</location>
    </subcellularLocation>
</comment>
<evidence type="ECO:0000256" key="1">
    <source>
        <dbReference type="ARBA" id="ARBA00001946"/>
    </source>
</evidence>
<evidence type="ECO:0000256" key="3">
    <source>
        <dbReference type="ARBA" id="ARBA00022490"/>
    </source>
</evidence>
<evidence type="ECO:0000256" key="10">
    <source>
        <dbReference type="SAM" id="MobiDB-lite"/>
    </source>
</evidence>
<evidence type="ECO:0000313" key="14">
    <source>
        <dbReference type="EMBL" id="MFC3211814.1"/>
    </source>
</evidence>
<comment type="caution">
    <text evidence="14">The sequence shown here is derived from an EMBL/GenBank/DDBJ whole genome shotgun (WGS) entry which is preliminary data.</text>
</comment>
<evidence type="ECO:0000259" key="12">
    <source>
        <dbReference type="PROSITE" id="PS51881"/>
    </source>
</evidence>
<evidence type="ECO:0000256" key="4">
    <source>
        <dbReference type="ARBA" id="ARBA00022723"/>
    </source>
</evidence>
<dbReference type="InterPro" id="IPR006169">
    <property type="entry name" value="GTP1_OBG_dom"/>
</dbReference>
<feature type="binding site" evidence="9">
    <location>
        <begin position="282"/>
        <end position="285"/>
    </location>
    <ligand>
        <name>GTP</name>
        <dbReference type="ChEBI" id="CHEBI:37565"/>
    </ligand>
</feature>
<keyword evidence="6 9" id="KW-0378">Hydrolase</keyword>
<dbReference type="InterPro" id="IPR045086">
    <property type="entry name" value="OBG_GTPase"/>
</dbReference>
<dbReference type="InterPro" id="IPR036726">
    <property type="entry name" value="GTP1_OBG_dom_sf"/>
</dbReference>
<dbReference type="Pfam" id="PF01926">
    <property type="entry name" value="MMR_HSR1"/>
    <property type="match status" value="1"/>
</dbReference>
<dbReference type="InterPro" id="IPR027417">
    <property type="entry name" value="P-loop_NTPase"/>
</dbReference>
<gene>
    <name evidence="14" type="primary">obgE</name>
    <name evidence="9" type="synonym">obg</name>
    <name evidence="14" type="ORF">ACFOEJ_12065</name>
</gene>
<dbReference type="SUPFAM" id="SSF102741">
    <property type="entry name" value="Obg GTP-binding protein C-terminal domain"/>
    <property type="match status" value="1"/>
</dbReference>
<feature type="binding site" evidence="9">
    <location>
        <begin position="310"/>
        <end position="312"/>
    </location>
    <ligand>
        <name>GTP</name>
        <dbReference type="ChEBI" id="CHEBI:37565"/>
    </ligand>
</feature>
<keyword evidence="4 9" id="KW-0479">Metal-binding</keyword>